<keyword evidence="3" id="KW-0813">Transport</keyword>
<keyword evidence="5 8" id="KW-0812">Transmembrane</keyword>
<evidence type="ECO:0000313" key="9">
    <source>
        <dbReference type="EMBL" id="KPU46225.1"/>
    </source>
</evidence>
<evidence type="ECO:0000256" key="7">
    <source>
        <dbReference type="ARBA" id="ARBA00023136"/>
    </source>
</evidence>
<sequence>MQVTLQTFIIVCPLIFLAGFIDSIAGGGGLISLPAYLFAGFPVHFAYGTNKFSSAIGTVFSTYRFIKNKQYHMKTAAYSVISALIGSYLGARAALMLSDIYLQYCLIVLLPIIAIFLLTRRNFGEKNNEEIQLSDKKIIILSILSGLIIGAYDGFFGPGTGTFLILTYTGLMGFSMTMAAGNAKLVNLASNIAALFTFLAGGKIMFLVGIPAAFFGILGHWIGSGLALKNGSKIIKPVLVVVFILLFVKIGMDLFN</sequence>
<protein>
    <recommendedName>
        <fullName evidence="8">Probable membrane transporter protein</fullName>
    </recommendedName>
</protein>
<feature type="transmembrane region" description="Helical" evidence="8">
    <location>
        <begin position="234"/>
        <end position="255"/>
    </location>
</feature>
<feature type="transmembrane region" description="Helical" evidence="8">
    <location>
        <begin position="161"/>
        <end position="180"/>
    </location>
</feature>
<dbReference type="EMBL" id="LKET01000012">
    <property type="protein sequence ID" value="KPU46225.1"/>
    <property type="molecule type" value="Genomic_DNA"/>
</dbReference>
<dbReference type="STRING" id="36849.OXPF_01440"/>
<evidence type="ECO:0000256" key="5">
    <source>
        <dbReference type="ARBA" id="ARBA00022692"/>
    </source>
</evidence>
<keyword evidence="7 8" id="KW-0472">Membrane</keyword>
<evidence type="ECO:0000256" key="2">
    <source>
        <dbReference type="ARBA" id="ARBA00009142"/>
    </source>
</evidence>
<feature type="transmembrane region" description="Helical" evidence="8">
    <location>
        <begin position="7"/>
        <end position="33"/>
    </location>
</feature>
<dbReference type="GO" id="GO:0005886">
    <property type="term" value="C:plasma membrane"/>
    <property type="evidence" value="ECO:0007669"/>
    <property type="project" value="UniProtKB-SubCell"/>
</dbReference>
<gene>
    <name evidence="9" type="ORF">OXPF_01440</name>
</gene>
<feature type="transmembrane region" description="Helical" evidence="8">
    <location>
        <begin position="138"/>
        <end position="155"/>
    </location>
</feature>
<evidence type="ECO:0000313" key="10">
    <source>
        <dbReference type="Proteomes" id="UP000050326"/>
    </source>
</evidence>
<comment type="similarity">
    <text evidence="2 8">Belongs to the 4-toluene sulfonate uptake permease (TSUP) (TC 2.A.102) family.</text>
</comment>
<feature type="transmembrane region" description="Helical" evidence="8">
    <location>
        <begin position="192"/>
        <end position="222"/>
    </location>
</feature>
<comment type="caution">
    <text evidence="9">The sequence shown here is derived from an EMBL/GenBank/DDBJ whole genome shotgun (WGS) entry which is preliminary data.</text>
</comment>
<dbReference type="InterPro" id="IPR002781">
    <property type="entry name" value="TM_pro_TauE-like"/>
</dbReference>
<dbReference type="Pfam" id="PF01925">
    <property type="entry name" value="TauE"/>
    <property type="match status" value="1"/>
</dbReference>
<organism evidence="9 10">
    <name type="scientific">Oxobacter pfennigii</name>
    <dbReference type="NCBI Taxonomy" id="36849"/>
    <lineage>
        <taxon>Bacteria</taxon>
        <taxon>Bacillati</taxon>
        <taxon>Bacillota</taxon>
        <taxon>Clostridia</taxon>
        <taxon>Eubacteriales</taxon>
        <taxon>Clostridiaceae</taxon>
        <taxon>Oxobacter</taxon>
    </lineage>
</organism>
<keyword evidence="4 8" id="KW-1003">Cell membrane</keyword>
<accession>A0A0P8WU55</accession>
<dbReference type="PATRIC" id="fig|36849.3.peg.160"/>
<dbReference type="RefSeq" id="WP_054873303.1">
    <property type="nucleotide sequence ID" value="NZ_LKET01000012.1"/>
</dbReference>
<evidence type="ECO:0000256" key="3">
    <source>
        <dbReference type="ARBA" id="ARBA00022448"/>
    </source>
</evidence>
<reference evidence="9 10" key="1">
    <citation type="submission" date="2015-09" db="EMBL/GenBank/DDBJ databases">
        <title>Genome sequence of Oxobacter pfennigii DSM 3222.</title>
        <authorList>
            <person name="Poehlein A."/>
            <person name="Bengelsdorf F.R."/>
            <person name="Schiel-Bengelsdorf B."/>
            <person name="Duerre P."/>
            <person name="Daniel R."/>
        </authorList>
    </citation>
    <scope>NUCLEOTIDE SEQUENCE [LARGE SCALE GENOMIC DNA]</scope>
    <source>
        <strain evidence="9 10">DSM 3222</strain>
    </source>
</reference>
<dbReference type="InterPro" id="IPR052017">
    <property type="entry name" value="TSUP"/>
</dbReference>
<feature type="transmembrane region" description="Helical" evidence="8">
    <location>
        <begin position="45"/>
        <end position="63"/>
    </location>
</feature>
<evidence type="ECO:0000256" key="6">
    <source>
        <dbReference type="ARBA" id="ARBA00022989"/>
    </source>
</evidence>
<comment type="subcellular location">
    <subcellularLocation>
        <location evidence="1 8">Cell membrane</location>
        <topology evidence="1 8">Multi-pass membrane protein</topology>
    </subcellularLocation>
</comment>
<dbReference type="Proteomes" id="UP000050326">
    <property type="component" value="Unassembled WGS sequence"/>
</dbReference>
<keyword evidence="10" id="KW-1185">Reference proteome</keyword>
<name>A0A0P8WU55_9CLOT</name>
<evidence type="ECO:0000256" key="8">
    <source>
        <dbReference type="RuleBase" id="RU363041"/>
    </source>
</evidence>
<dbReference type="AlphaFoldDB" id="A0A0P8WU55"/>
<feature type="transmembrane region" description="Helical" evidence="8">
    <location>
        <begin position="101"/>
        <end position="118"/>
    </location>
</feature>
<evidence type="ECO:0000256" key="1">
    <source>
        <dbReference type="ARBA" id="ARBA00004651"/>
    </source>
</evidence>
<keyword evidence="6 8" id="KW-1133">Transmembrane helix</keyword>
<dbReference type="PANTHER" id="PTHR30269">
    <property type="entry name" value="TRANSMEMBRANE PROTEIN YFCA"/>
    <property type="match status" value="1"/>
</dbReference>
<evidence type="ECO:0000256" key="4">
    <source>
        <dbReference type="ARBA" id="ARBA00022475"/>
    </source>
</evidence>
<dbReference type="PANTHER" id="PTHR30269:SF0">
    <property type="entry name" value="MEMBRANE TRANSPORTER PROTEIN YFCA-RELATED"/>
    <property type="match status" value="1"/>
</dbReference>
<dbReference type="OrthoDB" id="554695at2"/>
<proteinExistence type="inferred from homology"/>
<feature type="transmembrane region" description="Helical" evidence="8">
    <location>
        <begin position="75"/>
        <end position="95"/>
    </location>
</feature>